<dbReference type="EMBL" id="LPXN01000099">
    <property type="protein sequence ID" value="KZD09306.1"/>
    <property type="molecule type" value="Genomic_DNA"/>
</dbReference>
<dbReference type="RefSeq" id="WP_067554972.1">
    <property type="nucleotide sequence ID" value="NZ_LPXN01000099.1"/>
</dbReference>
<comment type="similarity">
    <text evidence="1">Belongs to the LysR transcriptional regulatory family.</text>
</comment>
<dbReference type="Gene3D" id="3.40.190.10">
    <property type="entry name" value="Periplasmic binding protein-like II"/>
    <property type="match status" value="2"/>
</dbReference>
<dbReference type="PANTHER" id="PTHR30419:SF8">
    <property type="entry name" value="NITROGEN ASSIMILATION TRANSCRIPTIONAL ACTIVATOR-RELATED"/>
    <property type="match status" value="1"/>
</dbReference>
<keyword evidence="3" id="KW-0238">DNA-binding</keyword>
<dbReference type="InterPro" id="IPR005119">
    <property type="entry name" value="LysR_subst-bd"/>
</dbReference>
<dbReference type="PANTHER" id="PTHR30419">
    <property type="entry name" value="HTH-TYPE TRANSCRIPTIONAL REGULATOR YBHD"/>
    <property type="match status" value="1"/>
</dbReference>
<evidence type="ECO:0000259" key="5">
    <source>
        <dbReference type="PROSITE" id="PS50931"/>
    </source>
</evidence>
<dbReference type="PRINTS" id="PR00039">
    <property type="entry name" value="HTHLYSR"/>
</dbReference>
<dbReference type="FunFam" id="1.10.10.10:FF:000001">
    <property type="entry name" value="LysR family transcriptional regulator"/>
    <property type="match status" value="1"/>
</dbReference>
<reference evidence="6 7" key="1">
    <citation type="submission" date="2015-12" db="EMBL/GenBank/DDBJ databases">
        <title>Genome sequence of Oceanibaculum pacificum MCCC 1A02656.</title>
        <authorList>
            <person name="Lu L."/>
            <person name="Lai Q."/>
            <person name="Shao Z."/>
            <person name="Qian P."/>
        </authorList>
    </citation>
    <scope>NUCLEOTIDE SEQUENCE [LARGE SCALE GENOMIC DNA]</scope>
    <source>
        <strain evidence="6 7">MCCC 1A02656</strain>
    </source>
</reference>
<dbReference type="PROSITE" id="PS50931">
    <property type="entry name" value="HTH_LYSR"/>
    <property type="match status" value="1"/>
</dbReference>
<keyword evidence="4" id="KW-0804">Transcription</keyword>
<sequence length="300" mass="32475">MSINLTLRQLKVFVAASRGSSFSEAAEQLGITQPSLSSTIRKIEEQLGLRLFDRTTRTLALTTDGRDLAAVAEHLVRDFEKTLESLISRSSGQRGRVSVAVLPSIAAAVLPGALHAFAAAYPEVEVTVRDYLQDRAISAVRDGLADFAVTTQPAVYPELTSEELGTDAFHLVCRADHPLAAQSETTWQQITAYPFIAMAASTSVRRFAEGGLVQADRTIRARYEVEQIPSAVALVAAGLGVTALPELTLRMFPREGLASVPILEPVVRRRICLVTVTGRSLSVAASFLADEIRIAFQRLD</sequence>
<dbReference type="AlphaFoldDB" id="A0A154W726"/>
<dbReference type="Pfam" id="PF03466">
    <property type="entry name" value="LysR_substrate"/>
    <property type="match status" value="1"/>
</dbReference>
<dbReference type="InterPro" id="IPR036390">
    <property type="entry name" value="WH_DNA-bd_sf"/>
</dbReference>
<organism evidence="6 7">
    <name type="scientific">Oceanibaculum pacificum</name>
    <dbReference type="NCBI Taxonomy" id="580166"/>
    <lineage>
        <taxon>Bacteria</taxon>
        <taxon>Pseudomonadati</taxon>
        <taxon>Pseudomonadota</taxon>
        <taxon>Alphaproteobacteria</taxon>
        <taxon>Rhodospirillales</taxon>
        <taxon>Oceanibaculaceae</taxon>
        <taxon>Oceanibaculum</taxon>
    </lineage>
</organism>
<evidence type="ECO:0000256" key="4">
    <source>
        <dbReference type="ARBA" id="ARBA00023163"/>
    </source>
</evidence>
<dbReference type="GO" id="GO:0005829">
    <property type="term" value="C:cytosol"/>
    <property type="evidence" value="ECO:0007669"/>
    <property type="project" value="TreeGrafter"/>
</dbReference>
<dbReference type="OrthoDB" id="7282659at2"/>
<evidence type="ECO:0000256" key="1">
    <source>
        <dbReference type="ARBA" id="ARBA00009437"/>
    </source>
</evidence>
<dbReference type="CDD" id="cd08440">
    <property type="entry name" value="PBP2_LTTR_like_4"/>
    <property type="match status" value="1"/>
</dbReference>
<dbReference type="InterPro" id="IPR036388">
    <property type="entry name" value="WH-like_DNA-bd_sf"/>
</dbReference>
<accession>A0A154W726</accession>
<evidence type="ECO:0000256" key="3">
    <source>
        <dbReference type="ARBA" id="ARBA00023125"/>
    </source>
</evidence>
<feature type="domain" description="HTH lysR-type" evidence="5">
    <location>
        <begin position="5"/>
        <end position="62"/>
    </location>
</feature>
<dbReference type="InterPro" id="IPR000847">
    <property type="entry name" value="LysR_HTH_N"/>
</dbReference>
<evidence type="ECO:0000256" key="2">
    <source>
        <dbReference type="ARBA" id="ARBA00023015"/>
    </source>
</evidence>
<dbReference type="SUPFAM" id="SSF46785">
    <property type="entry name" value="Winged helix' DNA-binding domain"/>
    <property type="match status" value="1"/>
</dbReference>
<evidence type="ECO:0000313" key="7">
    <source>
        <dbReference type="Proteomes" id="UP000076400"/>
    </source>
</evidence>
<dbReference type="GO" id="GO:0003700">
    <property type="term" value="F:DNA-binding transcription factor activity"/>
    <property type="evidence" value="ECO:0007669"/>
    <property type="project" value="InterPro"/>
</dbReference>
<comment type="caution">
    <text evidence="6">The sequence shown here is derived from an EMBL/GenBank/DDBJ whole genome shotgun (WGS) entry which is preliminary data.</text>
</comment>
<name>A0A154W726_9PROT</name>
<protein>
    <recommendedName>
        <fullName evidence="5">HTH lysR-type domain-containing protein</fullName>
    </recommendedName>
</protein>
<evidence type="ECO:0000313" key="6">
    <source>
        <dbReference type="EMBL" id="KZD09306.1"/>
    </source>
</evidence>
<gene>
    <name evidence="6" type="ORF">AUP43_07505</name>
</gene>
<keyword evidence="2" id="KW-0805">Transcription regulation</keyword>
<dbReference type="Gene3D" id="1.10.10.10">
    <property type="entry name" value="Winged helix-like DNA-binding domain superfamily/Winged helix DNA-binding domain"/>
    <property type="match status" value="1"/>
</dbReference>
<dbReference type="Pfam" id="PF00126">
    <property type="entry name" value="HTH_1"/>
    <property type="match status" value="1"/>
</dbReference>
<proteinExistence type="inferred from homology"/>
<dbReference type="Proteomes" id="UP000076400">
    <property type="component" value="Unassembled WGS sequence"/>
</dbReference>
<dbReference type="STRING" id="580166.AUP43_07505"/>
<dbReference type="SUPFAM" id="SSF53850">
    <property type="entry name" value="Periplasmic binding protein-like II"/>
    <property type="match status" value="1"/>
</dbReference>
<keyword evidence="7" id="KW-1185">Reference proteome</keyword>
<dbReference type="InterPro" id="IPR050950">
    <property type="entry name" value="HTH-type_LysR_regulators"/>
</dbReference>
<dbReference type="GO" id="GO:0003677">
    <property type="term" value="F:DNA binding"/>
    <property type="evidence" value="ECO:0007669"/>
    <property type="project" value="UniProtKB-KW"/>
</dbReference>